<dbReference type="Pfam" id="PF11457">
    <property type="entry name" value="DUF3021"/>
    <property type="match status" value="1"/>
</dbReference>
<protein>
    <recommendedName>
        <fullName evidence="4">DUF3021 domain-containing protein</fullName>
    </recommendedName>
</protein>
<evidence type="ECO:0000256" key="1">
    <source>
        <dbReference type="SAM" id="Phobius"/>
    </source>
</evidence>
<dbReference type="EMBL" id="JACHFQ010000008">
    <property type="protein sequence ID" value="MBB5227095.1"/>
    <property type="molecule type" value="Genomic_DNA"/>
</dbReference>
<comment type="caution">
    <text evidence="2">The sequence shown here is derived from an EMBL/GenBank/DDBJ whole genome shotgun (WGS) entry which is preliminary data.</text>
</comment>
<feature type="transmembrane region" description="Helical" evidence="1">
    <location>
        <begin position="106"/>
        <end position="124"/>
    </location>
</feature>
<dbReference type="Proteomes" id="UP000518887">
    <property type="component" value="Unassembled WGS sequence"/>
</dbReference>
<proteinExistence type="predicted"/>
<name>A0A7W8GB40_9SPIR</name>
<keyword evidence="1" id="KW-1133">Transmembrane helix</keyword>
<evidence type="ECO:0000313" key="2">
    <source>
        <dbReference type="EMBL" id="MBB5227095.1"/>
    </source>
</evidence>
<evidence type="ECO:0000313" key="3">
    <source>
        <dbReference type="Proteomes" id="UP000518887"/>
    </source>
</evidence>
<feature type="transmembrane region" description="Helical" evidence="1">
    <location>
        <begin position="12"/>
        <end position="31"/>
    </location>
</feature>
<reference evidence="2 3" key="1">
    <citation type="submission" date="2020-08" db="EMBL/GenBank/DDBJ databases">
        <title>Genomic Encyclopedia of Type Strains, Phase IV (KMG-IV): sequencing the most valuable type-strain genomes for metagenomic binning, comparative biology and taxonomic classification.</title>
        <authorList>
            <person name="Goeker M."/>
        </authorList>
    </citation>
    <scope>NUCLEOTIDE SEQUENCE [LARGE SCALE GENOMIC DNA]</scope>
    <source>
        <strain evidence="2 3">DSM 103462</strain>
    </source>
</reference>
<keyword evidence="1" id="KW-0812">Transmembrane</keyword>
<feature type="transmembrane region" description="Helical" evidence="1">
    <location>
        <begin position="72"/>
        <end position="94"/>
    </location>
</feature>
<dbReference type="RefSeq" id="WP_184660998.1">
    <property type="nucleotide sequence ID" value="NZ_JACHFQ010000008.1"/>
</dbReference>
<keyword evidence="1" id="KW-0472">Membrane</keyword>
<dbReference type="AlphaFoldDB" id="A0A7W8GB40"/>
<gene>
    <name evidence="2" type="ORF">HNP76_002491</name>
</gene>
<keyword evidence="3" id="KW-1185">Reference proteome</keyword>
<sequence length="143" mass="17024">MKNENRCEMFTVMLNISTRVITLIILISSIIDRSDWRKESIWGIMFMGAFSGLAYGLFYIKKNMTRIQTFIFYLLYIALLNVVLFIVGLNLGWIQKDLYSCAKLEIMFLLVFFGVYFLTYLFDFHEARKINQKLKDRKNQNQQ</sequence>
<feature type="transmembrane region" description="Helical" evidence="1">
    <location>
        <begin position="43"/>
        <end position="60"/>
    </location>
</feature>
<dbReference type="InterPro" id="IPR021560">
    <property type="entry name" value="DUF3021"/>
</dbReference>
<evidence type="ECO:0008006" key="4">
    <source>
        <dbReference type="Google" id="ProtNLM"/>
    </source>
</evidence>
<accession>A0A7W8GB40</accession>
<organism evidence="2 3">
    <name type="scientific">Treponema ruminis</name>
    <dbReference type="NCBI Taxonomy" id="744515"/>
    <lineage>
        <taxon>Bacteria</taxon>
        <taxon>Pseudomonadati</taxon>
        <taxon>Spirochaetota</taxon>
        <taxon>Spirochaetia</taxon>
        <taxon>Spirochaetales</taxon>
        <taxon>Treponemataceae</taxon>
        <taxon>Treponema</taxon>
    </lineage>
</organism>